<dbReference type="PANTHER" id="PTHR11533">
    <property type="entry name" value="PROTEASE M1 ZINC METALLOPROTEASE"/>
    <property type="match status" value="1"/>
</dbReference>
<dbReference type="EC" id="3.4.11.2" evidence="4"/>
<evidence type="ECO:0000256" key="1">
    <source>
        <dbReference type="ARBA" id="ARBA00000098"/>
    </source>
</evidence>
<sequence>MRSYSSSAYTTDDCEGGSVLGEMRSSLGELAAPPPKARAFELPGDSIHYAPDRPADITHVRLEISLDFERETVRGTAWTTFTALYDEVRTVAFDAVDLHIEQVELDNGTNLSYSLEPERLVITLDRPYRYGETFTIGVRYWAQPRIGLNFNKPTPDDPTRPVQAWTFSQTWYHRHWFPCHWAPNDRATSEIIVTVPAQFVTLSNGQLLSVRDNGDGTKTHHWRHDVPHPAYLISLVVGDFAIIEDHYGELPVTYYVRPERRDDARLLMGKTPAMIDFFSRYLDYPYPYSKYAQSVIEVYRGAMEHTTATTHSFMLLFDQKAALDVGEDGPVATVAHELAHQWFGDLLTCRDWSEGWLNEGFATYLEHLWIEHDRGGDVFKLMMREETRLYFEEDKHYRRPVVYRGYYRDGFELFDRHLYSKGAWVLHMLRHQLGEAAFRRGLHAYLERHRGREVITADLERTLEEVTGRSLARFFQQWLYQAGYPAFAVSYAWDSQRRLARLTIKQTQTIDDLTPCFVTPVDLAFSVPLADGSSETRTVSLQVVVGEHGETTQTFFVPLEREPVMVRFDPDGWLLKTLEFERPAAMLRYQLAHDPDVLGRIEAAEALAKHGDEASRRALEEALFTDPFWGVRCAAAKALGELGTEAAQQILLRALRELEARQWSRVRAAVARALGRYQVPQQSALAQRSAEALLPLVSDGDVSYAVEQAAAEALGRTRVAGVLAVLQQAIARPSWRACVQQGIFRGLACCGDERAIPLILDYLDASHQPPLWRLAATYGLQELARERHLYPESSWQQAVTRLCEAVEHDPWEAVRQGAALALQLFGERRAIPALERAAARELETRALRSMRVALHVLRGAGQADEQLAQLRQDLETLREENRRLKEQLASLETRLSHEQAAR</sequence>
<dbReference type="InterPro" id="IPR011989">
    <property type="entry name" value="ARM-like"/>
</dbReference>
<comment type="catalytic activity">
    <reaction evidence="1">
        <text>Release of an N-terminal amino acid, Xaa-|-Yaa- from a peptide, amide or arylamide. Xaa is preferably Ala, but may be most amino acids including Pro (slow action). When a terminal hydrophobic residue is followed by a prolyl residue, the two may be released as an intact Xaa-Pro dipeptide.</text>
        <dbReference type="EC" id="3.4.11.2"/>
    </reaction>
</comment>
<dbReference type="PRINTS" id="PR00756">
    <property type="entry name" value="ALADIPTASE"/>
</dbReference>
<evidence type="ECO:0000313" key="17">
    <source>
        <dbReference type="EMBL" id="BBH93613.1"/>
    </source>
</evidence>
<keyword evidence="14" id="KW-0175">Coiled coil</keyword>
<dbReference type="SUPFAM" id="SSF48371">
    <property type="entry name" value="ARM repeat"/>
    <property type="match status" value="1"/>
</dbReference>
<evidence type="ECO:0000256" key="5">
    <source>
        <dbReference type="ARBA" id="ARBA00015611"/>
    </source>
</evidence>
<dbReference type="InterPro" id="IPR027268">
    <property type="entry name" value="Peptidase_M4/M1_CTD_sf"/>
</dbReference>
<keyword evidence="8" id="KW-0479">Metal-binding</keyword>
<evidence type="ECO:0000256" key="11">
    <source>
        <dbReference type="ARBA" id="ARBA00023049"/>
    </source>
</evidence>
<dbReference type="Pfam" id="PF01433">
    <property type="entry name" value="Peptidase_M1"/>
    <property type="match status" value="1"/>
</dbReference>
<dbReference type="InterPro" id="IPR004155">
    <property type="entry name" value="PBS_lyase_HEAT"/>
</dbReference>
<protein>
    <recommendedName>
        <fullName evidence="5">Aminopeptidase N</fullName>
        <ecNumber evidence="4">3.4.11.2</ecNumber>
    </recommendedName>
    <alternativeName>
        <fullName evidence="12">Alanine aminopeptidase</fullName>
    </alternativeName>
    <alternativeName>
        <fullName evidence="13">Lysyl aminopeptidase</fullName>
    </alternativeName>
</protein>
<dbReference type="Pfam" id="PF17900">
    <property type="entry name" value="Peptidase_M1_N"/>
    <property type="match status" value="1"/>
</dbReference>
<evidence type="ECO:0000256" key="2">
    <source>
        <dbReference type="ARBA" id="ARBA00001947"/>
    </source>
</evidence>
<name>A0A455SYU9_9CHLR</name>
<dbReference type="SMART" id="SM00567">
    <property type="entry name" value="EZ_HEAT"/>
    <property type="match status" value="5"/>
</dbReference>
<gene>
    <name evidence="17" type="ORF">KTA_18120</name>
</gene>
<evidence type="ECO:0000256" key="14">
    <source>
        <dbReference type="SAM" id="Coils"/>
    </source>
</evidence>
<proteinExistence type="inferred from homology"/>
<dbReference type="GO" id="GO:0016285">
    <property type="term" value="F:alanyl aminopeptidase activity"/>
    <property type="evidence" value="ECO:0007669"/>
    <property type="project" value="UniProtKB-EC"/>
</dbReference>
<evidence type="ECO:0000259" key="15">
    <source>
        <dbReference type="Pfam" id="PF01433"/>
    </source>
</evidence>
<feature type="domain" description="Aminopeptidase N-like N-terminal" evidence="16">
    <location>
        <begin position="59"/>
        <end position="232"/>
    </location>
</feature>
<evidence type="ECO:0000256" key="12">
    <source>
        <dbReference type="ARBA" id="ARBA00029811"/>
    </source>
</evidence>
<keyword evidence="7" id="KW-0645">Protease</keyword>
<dbReference type="Gene3D" id="1.10.390.10">
    <property type="entry name" value="Neutral Protease Domain 2"/>
    <property type="match status" value="1"/>
</dbReference>
<dbReference type="GO" id="GO:0016020">
    <property type="term" value="C:membrane"/>
    <property type="evidence" value="ECO:0007669"/>
    <property type="project" value="TreeGrafter"/>
</dbReference>
<dbReference type="CDD" id="cd09603">
    <property type="entry name" value="M1_APN_like"/>
    <property type="match status" value="1"/>
</dbReference>
<dbReference type="PANTHER" id="PTHR11533:SF174">
    <property type="entry name" value="PUROMYCIN-SENSITIVE AMINOPEPTIDASE-RELATED"/>
    <property type="match status" value="1"/>
</dbReference>
<dbReference type="InterPro" id="IPR001930">
    <property type="entry name" value="Peptidase_M1"/>
</dbReference>
<dbReference type="AlphaFoldDB" id="A0A455SYU9"/>
<dbReference type="SUPFAM" id="SSF63737">
    <property type="entry name" value="Leukotriene A4 hydrolase N-terminal domain"/>
    <property type="match status" value="1"/>
</dbReference>
<dbReference type="InterPro" id="IPR016024">
    <property type="entry name" value="ARM-type_fold"/>
</dbReference>
<dbReference type="SUPFAM" id="SSF55486">
    <property type="entry name" value="Metalloproteases ('zincins'), catalytic domain"/>
    <property type="match status" value="1"/>
</dbReference>
<evidence type="ECO:0000256" key="4">
    <source>
        <dbReference type="ARBA" id="ARBA00012564"/>
    </source>
</evidence>
<dbReference type="InterPro" id="IPR045357">
    <property type="entry name" value="Aminopeptidase_N-like_N"/>
</dbReference>
<evidence type="ECO:0000256" key="3">
    <source>
        <dbReference type="ARBA" id="ARBA00010136"/>
    </source>
</evidence>
<dbReference type="EMBL" id="AP019377">
    <property type="protein sequence ID" value="BBH93613.1"/>
    <property type="molecule type" value="Genomic_DNA"/>
</dbReference>
<reference evidence="17" key="1">
    <citation type="submission" date="2018-12" db="EMBL/GenBank/DDBJ databases">
        <title>Novel natural products biosynthetic potential of the class Ktedonobacteria.</title>
        <authorList>
            <person name="Zheng Y."/>
            <person name="Saitou A."/>
            <person name="Wang C.M."/>
            <person name="Toyoda A."/>
            <person name="Minakuchi Y."/>
            <person name="Sekiguchi Y."/>
            <person name="Ueda K."/>
            <person name="Takano H."/>
            <person name="Sakai Y."/>
            <person name="Yokota A."/>
            <person name="Yabe S."/>
        </authorList>
    </citation>
    <scope>NUCLEOTIDE SEQUENCE</scope>
    <source>
        <strain evidence="17">A3-2</strain>
    </source>
</reference>
<dbReference type="GO" id="GO:0043171">
    <property type="term" value="P:peptide catabolic process"/>
    <property type="evidence" value="ECO:0007669"/>
    <property type="project" value="TreeGrafter"/>
</dbReference>
<dbReference type="GO" id="GO:0006508">
    <property type="term" value="P:proteolysis"/>
    <property type="evidence" value="ECO:0007669"/>
    <property type="project" value="UniProtKB-KW"/>
</dbReference>
<feature type="coiled-coil region" evidence="14">
    <location>
        <begin position="860"/>
        <end position="901"/>
    </location>
</feature>
<dbReference type="InterPro" id="IPR014782">
    <property type="entry name" value="Peptidase_M1_dom"/>
</dbReference>
<evidence type="ECO:0000256" key="6">
    <source>
        <dbReference type="ARBA" id="ARBA00022438"/>
    </source>
</evidence>
<keyword evidence="9" id="KW-0378">Hydrolase</keyword>
<keyword evidence="10" id="KW-0862">Zinc</keyword>
<dbReference type="InterPro" id="IPR042097">
    <property type="entry name" value="Aminopeptidase_N-like_N_sf"/>
</dbReference>
<dbReference type="GO" id="GO:0005737">
    <property type="term" value="C:cytoplasm"/>
    <property type="evidence" value="ECO:0007669"/>
    <property type="project" value="TreeGrafter"/>
</dbReference>
<accession>A0A455SYU9</accession>
<evidence type="ECO:0000256" key="7">
    <source>
        <dbReference type="ARBA" id="ARBA00022670"/>
    </source>
</evidence>
<evidence type="ECO:0000256" key="10">
    <source>
        <dbReference type="ARBA" id="ARBA00022833"/>
    </source>
</evidence>
<dbReference type="GO" id="GO:0005615">
    <property type="term" value="C:extracellular space"/>
    <property type="evidence" value="ECO:0007669"/>
    <property type="project" value="TreeGrafter"/>
</dbReference>
<evidence type="ECO:0000256" key="8">
    <source>
        <dbReference type="ARBA" id="ARBA00022723"/>
    </source>
</evidence>
<keyword evidence="6 17" id="KW-0031">Aminopeptidase</keyword>
<dbReference type="InterPro" id="IPR050344">
    <property type="entry name" value="Peptidase_M1_aminopeptidases"/>
</dbReference>
<comment type="cofactor">
    <cofactor evidence="2">
        <name>Zn(2+)</name>
        <dbReference type="ChEBI" id="CHEBI:29105"/>
    </cofactor>
</comment>
<dbReference type="Gene3D" id="2.60.40.1730">
    <property type="entry name" value="tricorn interacting facor f3 domain"/>
    <property type="match status" value="1"/>
</dbReference>
<dbReference type="GO" id="GO:0042277">
    <property type="term" value="F:peptide binding"/>
    <property type="evidence" value="ECO:0007669"/>
    <property type="project" value="TreeGrafter"/>
</dbReference>
<evidence type="ECO:0000256" key="9">
    <source>
        <dbReference type="ARBA" id="ARBA00022801"/>
    </source>
</evidence>
<dbReference type="Gene3D" id="1.25.10.10">
    <property type="entry name" value="Leucine-rich Repeat Variant"/>
    <property type="match status" value="2"/>
</dbReference>
<dbReference type="Pfam" id="PF13646">
    <property type="entry name" value="HEAT_2"/>
    <property type="match status" value="1"/>
</dbReference>
<keyword evidence="11" id="KW-0482">Metalloprotease</keyword>
<organism evidence="17">
    <name type="scientific">Thermogemmatispora argillosa</name>
    <dbReference type="NCBI Taxonomy" id="2045280"/>
    <lineage>
        <taxon>Bacteria</taxon>
        <taxon>Bacillati</taxon>
        <taxon>Chloroflexota</taxon>
        <taxon>Ktedonobacteria</taxon>
        <taxon>Thermogemmatisporales</taxon>
        <taxon>Thermogemmatisporaceae</taxon>
        <taxon>Thermogemmatispora</taxon>
    </lineage>
</organism>
<feature type="domain" description="Peptidase M1 membrane alanine aminopeptidase" evidence="15">
    <location>
        <begin position="269"/>
        <end position="478"/>
    </location>
</feature>
<evidence type="ECO:0000259" key="16">
    <source>
        <dbReference type="Pfam" id="PF17900"/>
    </source>
</evidence>
<dbReference type="GO" id="GO:0070006">
    <property type="term" value="F:metalloaminopeptidase activity"/>
    <property type="evidence" value="ECO:0007669"/>
    <property type="project" value="TreeGrafter"/>
</dbReference>
<dbReference type="GO" id="GO:0008270">
    <property type="term" value="F:zinc ion binding"/>
    <property type="evidence" value="ECO:0007669"/>
    <property type="project" value="InterPro"/>
</dbReference>
<comment type="similarity">
    <text evidence="3">Belongs to the peptidase M1 family.</text>
</comment>
<evidence type="ECO:0000256" key="13">
    <source>
        <dbReference type="ARBA" id="ARBA00031533"/>
    </source>
</evidence>